<dbReference type="OrthoDB" id="6256716at2759"/>
<dbReference type="OMA" id="WRGSRHC"/>
<organism evidence="4 5">
    <name type="scientific">Aspergillus clavatus (strain ATCC 1007 / CBS 513.65 / DSM 816 / NCTC 3887 / NRRL 1 / QM 1276 / 107)</name>
    <dbReference type="NCBI Taxonomy" id="344612"/>
    <lineage>
        <taxon>Eukaryota</taxon>
        <taxon>Fungi</taxon>
        <taxon>Dikarya</taxon>
        <taxon>Ascomycota</taxon>
        <taxon>Pezizomycotina</taxon>
        <taxon>Eurotiomycetes</taxon>
        <taxon>Eurotiomycetidae</taxon>
        <taxon>Eurotiales</taxon>
        <taxon>Aspergillaceae</taxon>
        <taxon>Aspergillus</taxon>
        <taxon>Aspergillus subgen. Fumigati</taxon>
    </lineage>
</organism>
<dbReference type="RefSeq" id="XP_001271316.1">
    <property type="nucleotide sequence ID" value="XM_001271315.1"/>
</dbReference>
<evidence type="ECO:0000313" key="4">
    <source>
        <dbReference type="EMBL" id="EAW09890.1"/>
    </source>
</evidence>
<evidence type="ECO:0000256" key="1">
    <source>
        <dbReference type="ARBA" id="ARBA00004687"/>
    </source>
</evidence>
<evidence type="ECO:0000256" key="2">
    <source>
        <dbReference type="ARBA" id="ARBA00009610"/>
    </source>
</evidence>
<evidence type="ECO:0000259" key="3">
    <source>
        <dbReference type="Pfam" id="PF10181"/>
    </source>
</evidence>
<dbReference type="UniPathway" id="UPA00196"/>
<dbReference type="HOGENOM" id="CLU_054079_0_0_1"/>
<dbReference type="STRING" id="344612.A1CL66"/>
<dbReference type="GO" id="GO:0000506">
    <property type="term" value="C:glycosylphosphatidylinositol-N-acetylglucosaminyltransferase (GPI-GnT) complex"/>
    <property type="evidence" value="ECO:0007669"/>
    <property type="project" value="InterPro"/>
</dbReference>
<comment type="similarity">
    <text evidence="2">Belongs to the PIGH family.</text>
</comment>
<sequence length="224" mass="24853">MPVRLILRRPSPTTVSFTVSNASKHPSTPAKLLFYLQILLRALVFFCVVLCDIAKARHTFFDKDGSVVRWTAVWSSPVGQFLGRNVDAYNSVAVALVSSSPLWPFHDGPRLMPLNRGAEESLLVIRGLGIQTSTSSATYLSKAVTRFIPTAQIQDIVIHEAFKGFEVRFYLAVIVEGEPDVVVVFPVRFLVSGELVQADEWRPETFTEARDLGGGLERLSTLFV</sequence>
<dbReference type="Pfam" id="PF10181">
    <property type="entry name" value="PIG-H"/>
    <property type="match status" value="1"/>
</dbReference>
<proteinExistence type="inferred from homology"/>
<protein>
    <recommendedName>
        <fullName evidence="3">Phosphatidylinositol N-acetylglucosaminyltransferase subunit H conserved domain-containing protein</fullName>
    </recommendedName>
</protein>
<dbReference type="GeneID" id="4702972"/>
<dbReference type="VEuPathDB" id="FungiDB:ACLA_041060"/>
<feature type="domain" description="Phosphatidylinositol N-acetylglucosaminyltransferase subunit H conserved" evidence="3">
    <location>
        <begin position="121"/>
        <end position="186"/>
    </location>
</feature>
<name>A1CL66_ASPCL</name>
<accession>A1CL66</accession>
<dbReference type="KEGG" id="act:ACLA_041060"/>
<dbReference type="PANTHER" id="PTHR15231:SF1">
    <property type="entry name" value="PHOSPHATIDYLINOSITOL N-ACETYLGLUCOSAMINYLTRANSFERASE SUBUNIT H"/>
    <property type="match status" value="1"/>
</dbReference>
<dbReference type="EMBL" id="DS027056">
    <property type="protein sequence ID" value="EAW09890.1"/>
    <property type="molecule type" value="Genomic_DNA"/>
</dbReference>
<dbReference type="AlphaFoldDB" id="A1CL66"/>
<dbReference type="InterPro" id="IPR019328">
    <property type="entry name" value="PIGH-H_dom"/>
</dbReference>
<dbReference type="GO" id="GO:0006506">
    <property type="term" value="P:GPI anchor biosynthetic process"/>
    <property type="evidence" value="ECO:0007669"/>
    <property type="project" value="UniProtKB-UniPathway"/>
</dbReference>
<dbReference type="Proteomes" id="UP000006701">
    <property type="component" value="Unassembled WGS sequence"/>
</dbReference>
<evidence type="ECO:0000313" key="5">
    <source>
        <dbReference type="Proteomes" id="UP000006701"/>
    </source>
</evidence>
<dbReference type="PANTHER" id="PTHR15231">
    <property type="entry name" value="PHOSPHATIDYLINOSITOL N-ACETYLGLUCOSAMINYLTRANSFERASE SUBUNIT H"/>
    <property type="match status" value="1"/>
</dbReference>
<gene>
    <name evidence="4" type="ORF">ACLA_041060</name>
</gene>
<reference evidence="4 5" key="1">
    <citation type="journal article" date="2008" name="PLoS Genet.">
        <title>Genomic islands in the pathogenic filamentous fungus Aspergillus fumigatus.</title>
        <authorList>
            <person name="Fedorova N.D."/>
            <person name="Khaldi N."/>
            <person name="Joardar V.S."/>
            <person name="Maiti R."/>
            <person name="Amedeo P."/>
            <person name="Anderson M.J."/>
            <person name="Crabtree J."/>
            <person name="Silva J.C."/>
            <person name="Badger J.H."/>
            <person name="Albarraq A."/>
            <person name="Angiuoli S."/>
            <person name="Bussey H."/>
            <person name="Bowyer P."/>
            <person name="Cotty P.J."/>
            <person name="Dyer P.S."/>
            <person name="Egan A."/>
            <person name="Galens K."/>
            <person name="Fraser-Liggett C.M."/>
            <person name="Haas B.J."/>
            <person name="Inman J.M."/>
            <person name="Kent R."/>
            <person name="Lemieux S."/>
            <person name="Malavazi I."/>
            <person name="Orvis J."/>
            <person name="Roemer T."/>
            <person name="Ronning C.M."/>
            <person name="Sundaram J.P."/>
            <person name="Sutton G."/>
            <person name="Turner G."/>
            <person name="Venter J.C."/>
            <person name="White O.R."/>
            <person name="Whitty B.R."/>
            <person name="Youngman P."/>
            <person name="Wolfe K.H."/>
            <person name="Goldman G.H."/>
            <person name="Wortman J.R."/>
            <person name="Jiang B."/>
            <person name="Denning D.W."/>
            <person name="Nierman W.C."/>
        </authorList>
    </citation>
    <scope>NUCLEOTIDE SEQUENCE [LARGE SCALE GENOMIC DNA]</scope>
    <source>
        <strain evidence="5">ATCC 1007 / CBS 513.65 / DSM 816 / NCTC 3887 / NRRL 1</strain>
    </source>
</reference>
<comment type="pathway">
    <text evidence="1">Glycolipid biosynthesis; glycosylphosphatidylinositol-anchor biosynthesis.</text>
</comment>
<dbReference type="InterPro" id="IPR044215">
    <property type="entry name" value="PIG-H"/>
</dbReference>
<dbReference type="eggNOG" id="KOG4551">
    <property type="taxonomic scope" value="Eukaryota"/>
</dbReference>
<keyword evidence="5" id="KW-1185">Reference proteome</keyword>